<dbReference type="SUPFAM" id="SSF161098">
    <property type="entry name" value="MetI-like"/>
    <property type="match status" value="1"/>
</dbReference>
<evidence type="ECO:0000259" key="9">
    <source>
        <dbReference type="PROSITE" id="PS50928"/>
    </source>
</evidence>
<dbReference type="EMBL" id="JAJEPW010000020">
    <property type="protein sequence ID" value="MCC2129492.1"/>
    <property type="molecule type" value="Genomic_DNA"/>
</dbReference>
<keyword evidence="5 8" id="KW-0812">Transmembrane</keyword>
<gene>
    <name evidence="10" type="ORF">LKD37_08195</name>
</gene>
<feature type="transmembrane region" description="Helical" evidence="8">
    <location>
        <begin position="226"/>
        <end position="246"/>
    </location>
</feature>
<dbReference type="PRINTS" id="PR00909">
    <property type="entry name" value="SPERMDNBNDNG"/>
</dbReference>
<dbReference type="RefSeq" id="WP_302928772.1">
    <property type="nucleotide sequence ID" value="NZ_JAJEPW010000020.1"/>
</dbReference>
<proteinExistence type="inferred from homology"/>
<keyword evidence="11" id="KW-1185">Reference proteome</keyword>
<evidence type="ECO:0000313" key="11">
    <source>
        <dbReference type="Proteomes" id="UP001199319"/>
    </source>
</evidence>
<feature type="transmembrane region" description="Helical" evidence="8">
    <location>
        <begin position="311"/>
        <end position="331"/>
    </location>
</feature>
<dbReference type="InterPro" id="IPR000515">
    <property type="entry name" value="MetI-like"/>
</dbReference>
<dbReference type="GO" id="GO:0042597">
    <property type="term" value="C:periplasmic space"/>
    <property type="evidence" value="ECO:0007669"/>
    <property type="project" value="InterPro"/>
</dbReference>
<evidence type="ECO:0000256" key="1">
    <source>
        <dbReference type="ARBA" id="ARBA00004651"/>
    </source>
</evidence>
<dbReference type="AlphaFoldDB" id="A0AAE3AET6"/>
<dbReference type="GO" id="GO:0055085">
    <property type="term" value="P:transmembrane transport"/>
    <property type="evidence" value="ECO:0007669"/>
    <property type="project" value="InterPro"/>
</dbReference>
<dbReference type="Pfam" id="PF00528">
    <property type="entry name" value="BPD_transp_1"/>
    <property type="match status" value="1"/>
</dbReference>
<evidence type="ECO:0000256" key="5">
    <source>
        <dbReference type="ARBA" id="ARBA00022692"/>
    </source>
</evidence>
<organism evidence="10 11">
    <name type="scientific">Brotocaccenecus cirricatena</name>
    <dbReference type="NCBI Taxonomy" id="3064195"/>
    <lineage>
        <taxon>Bacteria</taxon>
        <taxon>Bacillati</taxon>
        <taxon>Bacillota</taxon>
        <taxon>Clostridia</taxon>
        <taxon>Eubacteriales</taxon>
        <taxon>Oscillospiraceae</taxon>
        <taxon>Brotocaccenecus</taxon>
    </lineage>
</organism>
<feature type="transmembrane region" description="Helical" evidence="8">
    <location>
        <begin position="64"/>
        <end position="92"/>
    </location>
</feature>
<dbReference type="Gene3D" id="1.10.3720.10">
    <property type="entry name" value="MetI-like"/>
    <property type="match status" value="1"/>
</dbReference>
<name>A0AAE3AET6_9FIRM</name>
<dbReference type="PANTHER" id="PTHR43848">
    <property type="entry name" value="PUTRESCINE TRANSPORT SYSTEM PERMEASE PROTEIN POTI"/>
    <property type="match status" value="1"/>
</dbReference>
<dbReference type="SUPFAM" id="SSF53850">
    <property type="entry name" value="Periplasmic binding protein-like II"/>
    <property type="match status" value="1"/>
</dbReference>
<sequence>MTGRKQNSVGDRVLMALVFLFLYAPIIILIVFSFNAGTSSSVWKGFSLKWYESLLSNRLIMNSVYTTLMVSLLSTIVAAIAGTFAAIGLYAMSRRRRTIVNSVNNIPMMNADIVTGVSLCLLFVVFFNGWGAFAGWVNSWQSAVVLPERLTMGFGTLLIAHICFNIPYVILSVGPKLRQMDRNLIDAAQDLGCTWMQAFWRVVIPEIKPGIVSGALTAFTMSVDDFIISYFTAGTSASTLAMTIYGMTKKRVSPEINAISTLLFVTVLVLLAIINLRDSHAARREHHAAASAASGGPVKPHRRPNKLLRRAAAGAMACALVAVLVVTGHSVQSERVVNVCSWGEYIDEDLITRFEEQTGIRVNYQTAESNEALYSLIKMGGADFDVIVPSDYMIARLIQEDMLAELDYSHIPNFQLIDDTYKNLSYDPENKYTVPYTWGTLGIIYNTTMVSEPITSWDAMFDPQYAGQVLMINNSRDALAAALLDLGYSINTTDPGQLEEAFNLLKTAKDSGVYQAFVMDEVFQKMEGGNAAIAMYYAGDYLTMLENNEDLAFVIPEEGSNWFVDAMCVLKDTQHMSEAEEWINFIASTDSNLSNMDYIWYASPNREALEQYPAYYAEVNEEELDPEIYEIMAPPAETLDRCEIYENLPKDTLRLYDRLWTRLGV</sequence>
<evidence type="ECO:0000256" key="4">
    <source>
        <dbReference type="ARBA" id="ARBA00022475"/>
    </source>
</evidence>
<comment type="caution">
    <text evidence="10">The sequence shown here is derived from an EMBL/GenBank/DDBJ whole genome shotgun (WGS) entry which is preliminary data.</text>
</comment>
<keyword evidence="3 8" id="KW-0813">Transport</keyword>
<evidence type="ECO:0000256" key="8">
    <source>
        <dbReference type="RuleBase" id="RU363032"/>
    </source>
</evidence>
<evidence type="ECO:0000256" key="3">
    <source>
        <dbReference type="ARBA" id="ARBA00022448"/>
    </source>
</evidence>
<evidence type="ECO:0000256" key="2">
    <source>
        <dbReference type="ARBA" id="ARBA00007069"/>
    </source>
</evidence>
<comment type="subcellular location">
    <subcellularLocation>
        <location evidence="1 8">Cell membrane</location>
        <topology evidence="1 8">Multi-pass membrane protein</topology>
    </subcellularLocation>
</comment>
<dbReference type="InterPro" id="IPR035906">
    <property type="entry name" value="MetI-like_sf"/>
</dbReference>
<feature type="domain" description="ABC transmembrane type-1" evidence="9">
    <location>
        <begin position="64"/>
        <end position="274"/>
    </location>
</feature>
<evidence type="ECO:0000313" key="10">
    <source>
        <dbReference type="EMBL" id="MCC2129492.1"/>
    </source>
</evidence>
<dbReference type="PROSITE" id="PS50928">
    <property type="entry name" value="ABC_TM1"/>
    <property type="match status" value="1"/>
</dbReference>
<dbReference type="GO" id="GO:0019808">
    <property type="term" value="F:polyamine binding"/>
    <property type="evidence" value="ECO:0007669"/>
    <property type="project" value="InterPro"/>
</dbReference>
<dbReference type="CDD" id="cd06261">
    <property type="entry name" value="TM_PBP2"/>
    <property type="match status" value="1"/>
</dbReference>
<feature type="transmembrane region" description="Helical" evidence="8">
    <location>
        <begin position="153"/>
        <end position="173"/>
    </location>
</feature>
<dbReference type="InterPro" id="IPR006059">
    <property type="entry name" value="SBP"/>
</dbReference>
<evidence type="ECO:0000256" key="7">
    <source>
        <dbReference type="ARBA" id="ARBA00023136"/>
    </source>
</evidence>
<keyword evidence="7 8" id="KW-0472">Membrane</keyword>
<dbReference type="PANTHER" id="PTHR43848:SF2">
    <property type="entry name" value="PUTRESCINE TRANSPORT SYSTEM PERMEASE PROTEIN POTI"/>
    <property type="match status" value="1"/>
</dbReference>
<comment type="similarity">
    <text evidence="2">Belongs to the binding-protein-dependent transport system permease family. CysTW subfamily.</text>
</comment>
<protein>
    <submittedName>
        <fullName evidence="10">Extracellular solute-binding protein</fullName>
    </submittedName>
</protein>
<keyword evidence="6 8" id="KW-1133">Transmembrane helix</keyword>
<feature type="transmembrane region" description="Helical" evidence="8">
    <location>
        <begin position="12"/>
        <end position="34"/>
    </location>
</feature>
<dbReference type="GO" id="GO:0005886">
    <property type="term" value="C:plasma membrane"/>
    <property type="evidence" value="ECO:0007669"/>
    <property type="project" value="UniProtKB-SubCell"/>
</dbReference>
<feature type="transmembrane region" description="Helical" evidence="8">
    <location>
        <begin position="258"/>
        <end position="276"/>
    </location>
</feature>
<feature type="transmembrane region" description="Helical" evidence="8">
    <location>
        <begin position="113"/>
        <end position="133"/>
    </location>
</feature>
<accession>A0AAE3AET6</accession>
<evidence type="ECO:0000256" key="6">
    <source>
        <dbReference type="ARBA" id="ARBA00022989"/>
    </source>
</evidence>
<dbReference type="Proteomes" id="UP001199319">
    <property type="component" value="Unassembled WGS sequence"/>
</dbReference>
<dbReference type="InterPro" id="IPR001188">
    <property type="entry name" value="Sperm_putr-bd"/>
</dbReference>
<dbReference type="CDD" id="cd13663">
    <property type="entry name" value="PBP2_PotD_PotF_like_2"/>
    <property type="match status" value="1"/>
</dbReference>
<dbReference type="Gene3D" id="3.40.190.10">
    <property type="entry name" value="Periplasmic binding protein-like II"/>
    <property type="match status" value="2"/>
</dbReference>
<keyword evidence="4" id="KW-1003">Cell membrane</keyword>
<dbReference type="InterPro" id="IPR051789">
    <property type="entry name" value="Bact_Polyamine_Transport"/>
</dbReference>
<dbReference type="Pfam" id="PF13416">
    <property type="entry name" value="SBP_bac_8"/>
    <property type="match status" value="1"/>
</dbReference>
<dbReference type="GO" id="GO:0015846">
    <property type="term" value="P:polyamine transport"/>
    <property type="evidence" value="ECO:0007669"/>
    <property type="project" value="InterPro"/>
</dbReference>
<reference evidence="10" key="1">
    <citation type="submission" date="2021-10" db="EMBL/GenBank/DDBJ databases">
        <title>Anaerobic single-cell dispensing facilitates the cultivation of human gut bacteria.</title>
        <authorList>
            <person name="Afrizal A."/>
        </authorList>
    </citation>
    <scope>NUCLEOTIDE SEQUENCE</scope>
    <source>
        <strain evidence="10">CLA-AA-H272</strain>
    </source>
</reference>